<dbReference type="AlphaFoldDB" id="A0A6J4UIB4"/>
<evidence type="ECO:0000256" key="5">
    <source>
        <dbReference type="SAM" id="MobiDB-lite"/>
    </source>
</evidence>
<protein>
    <submittedName>
        <fullName evidence="7">Uncharacterized protein</fullName>
    </submittedName>
</protein>
<dbReference type="EMBL" id="CADCWF010000105">
    <property type="protein sequence ID" value="CAA9550277.1"/>
    <property type="molecule type" value="Genomic_DNA"/>
</dbReference>
<feature type="region of interest" description="Disordered" evidence="5">
    <location>
        <begin position="221"/>
        <end position="308"/>
    </location>
</feature>
<feature type="transmembrane region" description="Helical" evidence="6">
    <location>
        <begin position="33"/>
        <end position="51"/>
    </location>
</feature>
<sequence>MPELDSRLLLDLLLGFIVLLFVPFGIRRGVAKEAMVSAGVLLGALLAGAWAEEAGVWLADAFGVDAVSASFAVALAALLAGTFLVGYGAGAAVGNLRPGFSSRLAGGLLAAINGVLFLSYLLLSIEQWLRPGGALDDGIVTGTLMRRFDEVLLAGAGIVLLLIVVGWIVNAVRGSRLAIETAVPPRSRPVRLAPGADAGKFEPVAVSSPGRASATIVETAPLPSEPAPAGNPWQRPLGGAPANGRGGPPAAGGAQPSGEWLHRTGETATAGGAGQAVWSSTPGDGGRRFGASASGEDRRRCPTCGAQADPADLYCQQCGKTL</sequence>
<dbReference type="Pfam" id="PF02674">
    <property type="entry name" value="Colicin_V"/>
    <property type="match status" value="1"/>
</dbReference>
<evidence type="ECO:0000256" key="3">
    <source>
        <dbReference type="ARBA" id="ARBA00022989"/>
    </source>
</evidence>
<reference evidence="7" key="1">
    <citation type="submission" date="2020-02" db="EMBL/GenBank/DDBJ databases">
        <authorList>
            <person name="Meier V. D."/>
        </authorList>
    </citation>
    <scope>NUCLEOTIDE SEQUENCE</scope>
    <source>
        <strain evidence="7">AVDCRST_MAG59</strain>
    </source>
</reference>
<gene>
    <name evidence="7" type="ORF">AVDCRST_MAG59-1706</name>
</gene>
<accession>A0A6J4UIB4</accession>
<dbReference type="InterPro" id="IPR003825">
    <property type="entry name" value="Colicin-V_CvpA"/>
</dbReference>
<evidence type="ECO:0000256" key="1">
    <source>
        <dbReference type="ARBA" id="ARBA00004141"/>
    </source>
</evidence>
<evidence type="ECO:0000256" key="6">
    <source>
        <dbReference type="SAM" id="Phobius"/>
    </source>
</evidence>
<organism evidence="7">
    <name type="scientific">uncultured Thermomicrobiales bacterium</name>
    <dbReference type="NCBI Taxonomy" id="1645740"/>
    <lineage>
        <taxon>Bacteria</taxon>
        <taxon>Pseudomonadati</taxon>
        <taxon>Thermomicrobiota</taxon>
        <taxon>Thermomicrobia</taxon>
        <taxon>Thermomicrobiales</taxon>
        <taxon>environmental samples</taxon>
    </lineage>
</organism>
<evidence type="ECO:0000256" key="4">
    <source>
        <dbReference type="ARBA" id="ARBA00023136"/>
    </source>
</evidence>
<keyword evidence="4 6" id="KW-0472">Membrane</keyword>
<feature type="transmembrane region" description="Helical" evidence="6">
    <location>
        <begin position="6"/>
        <end position="26"/>
    </location>
</feature>
<dbReference type="GO" id="GO:0009403">
    <property type="term" value="P:toxin biosynthetic process"/>
    <property type="evidence" value="ECO:0007669"/>
    <property type="project" value="InterPro"/>
</dbReference>
<feature type="transmembrane region" description="Helical" evidence="6">
    <location>
        <begin position="151"/>
        <end position="169"/>
    </location>
</feature>
<feature type="transmembrane region" description="Helical" evidence="6">
    <location>
        <begin position="71"/>
        <end position="92"/>
    </location>
</feature>
<comment type="subcellular location">
    <subcellularLocation>
        <location evidence="1">Membrane</location>
        <topology evidence="1">Multi-pass membrane protein</topology>
    </subcellularLocation>
</comment>
<proteinExistence type="predicted"/>
<feature type="transmembrane region" description="Helical" evidence="6">
    <location>
        <begin position="104"/>
        <end position="123"/>
    </location>
</feature>
<keyword evidence="3 6" id="KW-1133">Transmembrane helix</keyword>
<evidence type="ECO:0000313" key="7">
    <source>
        <dbReference type="EMBL" id="CAA9550277.1"/>
    </source>
</evidence>
<keyword evidence="2 6" id="KW-0812">Transmembrane</keyword>
<dbReference type="GO" id="GO:0016020">
    <property type="term" value="C:membrane"/>
    <property type="evidence" value="ECO:0007669"/>
    <property type="project" value="UniProtKB-SubCell"/>
</dbReference>
<evidence type="ECO:0000256" key="2">
    <source>
        <dbReference type="ARBA" id="ARBA00022692"/>
    </source>
</evidence>
<name>A0A6J4UIB4_9BACT</name>